<dbReference type="AlphaFoldDB" id="A0A7K3VXA0"/>
<organism evidence="2 3">
    <name type="scientific">Geodermatophilus sabuli</name>
    <dbReference type="NCBI Taxonomy" id="1564158"/>
    <lineage>
        <taxon>Bacteria</taxon>
        <taxon>Bacillati</taxon>
        <taxon>Actinomycetota</taxon>
        <taxon>Actinomycetes</taxon>
        <taxon>Geodermatophilales</taxon>
        <taxon>Geodermatophilaceae</taxon>
        <taxon>Geodermatophilus</taxon>
    </lineage>
</organism>
<comment type="caution">
    <text evidence="2">The sequence shown here is derived from an EMBL/GenBank/DDBJ whole genome shotgun (WGS) entry which is preliminary data.</text>
</comment>
<dbReference type="Proteomes" id="UP000470246">
    <property type="component" value="Unassembled WGS sequence"/>
</dbReference>
<evidence type="ECO:0000313" key="2">
    <source>
        <dbReference type="EMBL" id="NEK57020.1"/>
    </source>
</evidence>
<dbReference type="RefSeq" id="WP_163480215.1">
    <property type="nucleotide sequence ID" value="NZ_JAAGWF010000005.1"/>
</dbReference>
<reference evidence="2 3" key="1">
    <citation type="submission" date="2020-02" db="EMBL/GenBank/DDBJ databases">
        <title>Geodermatophilus sabuli CPCC 205279 I12A-02694.</title>
        <authorList>
            <person name="Jiang Z."/>
        </authorList>
    </citation>
    <scope>NUCLEOTIDE SEQUENCE [LARGE SCALE GENOMIC DNA]</scope>
    <source>
        <strain evidence="2 3">I12A-02694</strain>
    </source>
</reference>
<evidence type="ECO:0000256" key="1">
    <source>
        <dbReference type="SAM" id="MobiDB-lite"/>
    </source>
</evidence>
<feature type="region of interest" description="Disordered" evidence="1">
    <location>
        <begin position="1"/>
        <end position="31"/>
    </location>
</feature>
<dbReference type="EMBL" id="JAAGWF010000005">
    <property type="protein sequence ID" value="NEK57020.1"/>
    <property type="molecule type" value="Genomic_DNA"/>
</dbReference>
<evidence type="ECO:0000313" key="3">
    <source>
        <dbReference type="Proteomes" id="UP000470246"/>
    </source>
</evidence>
<gene>
    <name evidence="2" type="ORF">GCU56_03925</name>
</gene>
<name>A0A7K3VXA0_9ACTN</name>
<accession>A0A7K3VXA0</accession>
<protein>
    <submittedName>
        <fullName evidence="2">Uncharacterized protein</fullName>
    </submittedName>
</protein>
<keyword evidence="3" id="KW-1185">Reference proteome</keyword>
<proteinExistence type="predicted"/>
<sequence>MSDRELESPSGRRTPGLTRCGSHAPGHAPHPARVQLCRDDAAEHWEVVIVMGAVDDVVTLALGADLQRWRNHDAAHLAAQVRDCGPAAFLNTRLGLLFLRAWPRDQSAVFSLQPAEHPAAPCRS</sequence>